<dbReference type="InterPro" id="IPR021109">
    <property type="entry name" value="Peptidase_aspartic_dom_sf"/>
</dbReference>
<keyword evidence="3" id="KW-1185">Reference proteome</keyword>
<dbReference type="Pfam" id="PF08284">
    <property type="entry name" value="RVP_2"/>
    <property type="match status" value="1"/>
</dbReference>
<evidence type="ECO:0000313" key="2">
    <source>
        <dbReference type="EMBL" id="SJL04185.1"/>
    </source>
</evidence>
<dbReference type="OrthoDB" id="2977538at2759"/>
<evidence type="ECO:0000256" key="1">
    <source>
        <dbReference type="SAM" id="MobiDB-lite"/>
    </source>
</evidence>
<feature type="region of interest" description="Disordered" evidence="1">
    <location>
        <begin position="1"/>
        <end position="115"/>
    </location>
</feature>
<sequence>MGESSRWDALGPLELKQLSPPSSGPVRVTLKGLSQSLARAQAKAVNPAGLQAESPFEQEQIPDPKTGHDSGGRDPTTTKAAGKTDRKNVLYGMIWEDPPSGALPPTPIDGTTKKTEQEAASDANIMATKKAAGQGAASAQAVQRGHPTVTIIEVPDEEDDTVYRIWLDKSRRTENPPNKGVVTPEPMKSRVPPKDEALSNTAARATLFLWVHKDQTKEITKELLDLMRKGGEVTCETLYELREPICYVWGNQSEGCDLTLSIQLEPCTGTKTLMAQGLLDSGCTGSSINRSYIQKHALNTRKTAVPIPVYNADRTHNKAGDVTKFVKLRLTIGDHSKCIDLAVTDLGSKDLYLGHDWLKRHNPIVNWRMGSIIFGRC</sequence>
<reference evidence="3" key="1">
    <citation type="journal article" date="2017" name="Nat. Ecol. Evol.">
        <title>Genome expansion and lineage-specific genetic innovations in the forest pathogenic fungi Armillaria.</title>
        <authorList>
            <person name="Sipos G."/>
            <person name="Prasanna A.N."/>
            <person name="Walter M.C."/>
            <person name="O'Connor E."/>
            <person name="Balint B."/>
            <person name="Krizsan K."/>
            <person name="Kiss B."/>
            <person name="Hess J."/>
            <person name="Varga T."/>
            <person name="Slot J."/>
            <person name="Riley R."/>
            <person name="Boka B."/>
            <person name="Rigling D."/>
            <person name="Barry K."/>
            <person name="Lee J."/>
            <person name="Mihaltcheva S."/>
            <person name="LaButti K."/>
            <person name="Lipzen A."/>
            <person name="Waldron R."/>
            <person name="Moloney N.M."/>
            <person name="Sperisen C."/>
            <person name="Kredics L."/>
            <person name="Vagvoelgyi C."/>
            <person name="Patrignani A."/>
            <person name="Fitzpatrick D."/>
            <person name="Nagy I."/>
            <person name="Doyle S."/>
            <person name="Anderson J.B."/>
            <person name="Grigoriev I.V."/>
            <person name="Gueldener U."/>
            <person name="Muensterkoetter M."/>
            <person name="Nagy L.G."/>
        </authorList>
    </citation>
    <scope>NUCLEOTIDE SEQUENCE [LARGE SCALE GENOMIC DNA]</scope>
    <source>
        <strain evidence="3">C18/9</strain>
    </source>
</reference>
<evidence type="ECO:0000313" key="3">
    <source>
        <dbReference type="Proteomes" id="UP000219338"/>
    </source>
</evidence>
<feature type="region of interest" description="Disordered" evidence="1">
    <location>
        <begin position="173"/>
        <end position="196"/>
    </location>
</feature>
<name>A0A284R652_ARMOS</name>
<dbReference type="Proteomes" id="UP000219338">
    <property type="component" value="Unassembled WGS sequence"/>
</dbReference>
<dbReference type="CDD" id="cd00303">
    <property type="entry name" value="retropepsin_like"/>
    <property type="match status" value="1"/>
</dbReference>
<dbReference type="AlphaFoldDB" id="A0A284R652"/>
<accession>A0A284R652</accession>
<gene>
    <name evidence="2" type="ORF">ARMOST_07545</name>
</gene>
<dbReference type="Gene3D" id="2.40.70.10">
    <property type="entry name" value="Acid Proteases"/>
    <property type="match status" value="1"/>
</dbReference>
<dbReference type="SUPFAM" id="SSF50630">
    <property type="entry name" value="Acid proteases"/>
    <property type="match status" value="1"/>
</dbReference>
<organism evidence="2 3">
    <name type="scientific">Armillaria ostoyae</name>
    <name type="common">Armillaria root rot fungus</name>
    <dbReference type="NCBI Taxonomy" id="47428"/>
    <lineage>
        <taxon>Eukaryota</taxon>
        <taxon>Fungi</taxon>
        <taxon>Dikarya</taxon>
        <taxon>Basidiomycota</taxon>
        <taxon>Agaricomycotina</taxon>
        <taxon>Agaricomycetes</taxon>
        <taxon>Agaricomycetidae</taxon>
        <taxon>Agaricales</taxon>
        <taxon>Marasmiineae</taxon>
        <taxon>Physalacriaceae</taxon>
        <taxon>Armillaria</taxon>
    </lineage>
</organism>
<dbReference type="EMBL" id="FUEG01000004">
    <property type="protein sequence ID" value="SJL04185.1"/>
    <property type="molecule type" value="Genomic_DNA"/>
</dbReference>
<proteinExistence type="predicted"/>
<protein>
    <recommendedName>
        <fullName evidence="4">Peptidase A2 domain-containing protein</fullName>
    </recommendedName>
</protein>
<evidence type="ECO:0008006" key="4">
    <source>
        <dbReference type="Google" id="ProtNLM"/>
    </source>
</evidence>